<keyword evidence="3" id="KW-0067">ATP-binding</keyword>
<evidence type="ECO:0000256" key="3">
    <source>
        <dbReference type="ARBA" id="ARBA00022840"/>
    </source>
</evidence>
<dbReference type="Pfam" id="PF03133">
    <property type="entry name" value="TTL"/>
    <property type="match status" value="1"/>
</dbReference>
<dbReference type="PANTHER" id="PTHR12241">
    <property type="entry name" value="TUBULIN POLYGLUTAMYLASE"/>
    <property type="match status" value="1"/>
</dbReference>
<proteinExistence type="predicted"/>
<dbReference type="PROSITE" id="PS51221">
    <property type="entry name" value="TTL"/>
    <property type="match status" value="1"/>
</dbReference>
<keyword evidence="6" id="KW-0732">Signal</keyword>
<evidence type="ECO:0000256" key="1">
    <source>
        <dbReference type="ARBA" id="ARBA00022598"/>
    </source>
</evidence>
<organism evidence="7 8">
    <name type="scientific">Aureococcus anophagefferens</name>
    <name type="common">Harmful bloom alga</name>
    <dbReference type="NCBI Taxonomy" id="44056"/>
    <lineage>
        <taxon>Eukaryota</taxon>
        <taxon>Sar</taxon>
        <taxon>Stramenopiles</taxon>
        <taxon>Ochrophyta</taxon>
        <taxon>Pelagophyceae</taxon>
        <taxon>Pelagomonadales</taxon>
        <taxon>Pelagomonadaceae</taxon>
        <taxon>Aureococcus</taxon>
    </lineage>
</organism>
<protein>
    <recommendedName>
        <fullName evidence="4">Tubulin--tyrosine ligase-like protein 5</fullName>
    </recommendedName>
</protein>
<name>A0ABR1G480_AURAN</name>
<dbReference type="EMBL" id="JBBJCI010000121">
    <property type="protein sequence ID" value="KAK7248060.1"/>
    <property type="molecule type" value="Genomic_DNA"/>
</dbReference>
<evidence type="ECO:0000256" key="5">
    <source>
        <dbReference type="ARBA" id="ARBA00049274"/>
    </source>
</evidence>
<comment type="catalytic activity">
    <reaction evidence="5">
        <text>L-glutamyl-[protein] + L-glutamate + ATP = gamma-L-glutamyl-L-glutamyl-[protein] + ADP + phosphate + H(+)</text>
        <dbReference type="Rhea" id="RHEA:60144"/>
        <dbReference type="Rhea" id="RHEA-COMP:10208"/>
        <dbReference type="Rhea" id="RHEA-COMP:15517"/>
        <dbReference type="ChEBI" id="CHEBI:15378"/>
        <dbReference type="ChEBI" id="CHEBI:29973"/>
        <dbReference type="ChEBI" id="CHEBI:29985"/>
        <dbReference type="ChEBI" id="CHEBI:30616"/>
        <dbReference type="ChEBI" id="CHEBI:43474"/>
        <dbReference type="ChEBI" id="CHEBI:143622"/>
        <dbReference type="ChEBI" id="CHEBI:456216"/>
    </reaction>
    <physiologicalReaction direction="left-to-right" evidence="5">
        <dbReference type="Rhea" id="RHEA:60145"/>
    </physiologicalReaction>
</comment>
<keyword evidence="8" id="KW-1185">Reference proteome</keyword>
<evidence type="ECO:0000313" key="8">
    <source>
        <dbReference type="Proteomes" id="UP001363151"/>
    </source>
</evidence>
<evidence type="ECO:0000256" key="2">
    <source>
        <dbReference type="ARBA" id="ARBA00022741"/>
    </source>
</evidence>
<comment type="caution">
    <text evidence="7">The sequence shown here is derived from an EMBL/GenBank/DDBJ whole genome shotgun (WGS) entry which is preliminary data.</text>
</comment>
<keyword evidence="2" id="KW-0547">Nucleotide-binding</keyword>
<dbReference type="PANTHER" id="PTHR12241:SF145">
    <property type="entry name" value="TUBULIN POLYGLUTAMYLASE TTLL5"/>
    <property type="match status" value="1"/>
</dbReference>
<reference evidence="7 8" key="1">
    <citation type="submission" date="2024-03" db="EMBL/GenBank/DDBJ databases">
        <title>Aureococcus anophagefferens CCMP1851 and Kratosvirus quantuckense: Draft genome of a second virus-susceptible host strain in the model system.</title>
        <authorList>
            <person name="Chase E."/>
            <person name="Truchon A.R."/>
            <person name="Schepens W."/>
            <person name="Wilhelm S.W."/>
        </authorList>
    </citation>
    <scope>NUCLEOTIDE SEQUENCE [LARGE SCALE GENOMIC DNA]</scope>
    <source>
        <strain evidence="7 8">CCMP1851</strain>
    </source>
</reference>
<sequence>MGLPAQRRLWLAVATLLAQHTYSQFEARTSIFVDDTEVEIVANADRDDFAAVGRDVCAKMGVDLGATLRDGRMRCGALIADELADSLYCNATARGALDAALASTGRAPRAFRFYHGEFYFDSEEYELLRELLLRQRYVECLSGERLRGGEDVIWLLGHFDGDAWFYKALEPRQTSNALPQPTELGNKDSLYRHLLALRAKVGDRATRFLPRTWLPDDAKASRNGAADELGGLWLRKDPAQELGFGITLITKWSELEGCEHCLLQRYVARPFLLTDAAAGVLDAKFSFGVYVTVSSVDPLEVWLHRELLVLLATYPYDGVDGDDHGESGDLLSHLTNGLLNQRLAGDDFDAAERVWTTDRLLAHLDKRGVSWASIEDQVREVASMVFLAGRGALAAAKRRAASRGALFSHWRLDFLLDEDARVWLLELEIVPSTGTIGGVDEVIKTSVLRDALNGVGGAPSPDRAHYPWLRGACWTDEESPGQPPNTLCAPPDAADDLFGDGALESAEAAVRARLGAAGDVLVHDDAAVAAIAAYEARGRRRGGYRPLLPVPRTFDYFDGSVGANGDDLPDLFRRHGALPLDAALDRWASLSGVDDEPVSDWAAADAEAAAAACRACARTSRVYCATASAVDARGVAEIAGRCQAAAAPCEHAPRGLVDGVRRGRAGLRLRRA</sequence>
<dbReference type="InterPro" id="IPR004344">
    <property type="entry name" value="TTL/TTLL_fam"/>
</dbReference>
<evidence type="ECO:0000256" key="4">
    <source>
        <dbReference type="ARBA" id="ARBA00041448"/>
    </source>
</evidence>
<evidence type="ECO:0000256" key="6">
    <source>
        <dbReference type="SAM" id="SignalP"/>
    </source>
</evidence>
<dbReference type="Proteomes" id="UP001363151">
    <property type="component" value="Unassembled WGS sequence"/>
</dbReference>
<gene>
    <name evidence="7" type="ORF">SO694_00087172</name>
</gene>
<feature type="signal peptide" evidence="6">
    <location>
        <begin position="1"/>
        <end position="23"/>
    </location>
</feature>
<feature type="chain" id="PRO_5045833108" description="Tubulin--tyrosine ligase-like protein 5" evidence="6">
    <location>
        <begin position="24"/>
        <end position="672"/>
    </location>
</feature>
<accession>A0ABR1G480</accession>
<dbReference type="Gene3D" id="3.30.470.20">
    <property type="entry name" value="ATP-grasp fold, B domain"/>
    <property type="match status" value="1"/>
</dbReference>
<evidence type="ECO:0000313" key="7">
    <source>
        <dbReference type="EMBL" id="KAK7248060.1"/>
    </source>
</evidence>
<dbReference type="SUPFAM" id="SSF56059">
    <property type="entry name" value="Glutathione synthetase ATP-binding domain-like"/>
    <property type="match status" value="1"/>
</dbReference>
<keyword evidence="1" id="KW-0436">Ligase</keyword>